<evidence type="ECO:0000256" key="2">
    <source>
        <dbReference type="ARBA" id="ARBA00002434"/>
    </source>
</evidence>
<name>A0A161S5Y9_9BACL</name>
<comment type="function">
    <text evidence="2">The phosphoenolpyruvate-dependent sugar phosphotransferase system (sugar PTS), a major carbohydrate active transport system, catalyzes the phosphorylation of incoming sugar substrates concomitantly with their translocation across the cell membrane. The enzyme II CmtAB PTS system is involved in D-mannitol transport.</text>
</comment>
<evidence type="ECO:0000256" key="3">
    <source>
        <dbReference type="ARBA" id="ARBA00004429"/>
    </source>
</evidence>
<dbReference type="EC" id="2.7.1.197" evidence="5"/>
<dbReference type="EMBL" id="LQRA01000048">
    <property type="protein sequence ID" value="KZE80329.1"/>
    <property type="molecule type" value="Genomic_DNA"/>
</dbReference>
<evidence type="ECO:0000256" key="12">
    <source>
        <dbReference type="ARBA" id="ARBA00022553"/>
    </source>
</evidence>
<comment type="caution">
    <text evidence="29">The sequence shown here is derived from an EMBL/GenBank/DDBJ whole genome shotgun (WGS) entry which is preliminary data.</text>
</comment>
<keyword evidence="16 25" id="KW-0812">Transmembrane</keyword>
<dbReference type="InterPro" id="IPR013011">
    <property type="entry name" value="PTS_EIIB_2"/>
</dbReference>
<reference evidence="30" key="1">
    <citation type="submission" date="2016-01" db="EMBL/GenBank/DDBJ databases">
        <title>Draft genome of Chromobacterium sp. F49.</title>
        <authorList>
            <person name="Hong K.W."/>
        </authorList>
    </citation>
    <scope>NUCLEOTIDE SEQUENCE [LARGE SCALE GENOMIC DNA]</scope>
    <source>
        <strain evidence="30">M63</strain>
    </source>
</reference>
<comment type="catalytic activity">
    <reaction evidence="1">
        <text>D-mannitol(out) + N(pros)-phospho-L-histidyl-[protein] = D-mannitol 1-phosphate(in) + L-histidyl-[protein]</text>
        <dbReference type="Rhea" id="RHEA:33363"/>
        <dbReference type="Rhea" id="RHEA-COMP:9745"/>
        <dbReference type="Rhea" id="RHEA-COMP:9746"/>
        <dbReference type="ChEBI" id="CHEBI:16899"/>
        <dbReference type="ChEBI" id="CHEBI:29979"/>
        <dbReference type="ChEBI" id="CHEBI:61381"/>
        <dbReference type="ChEBI" id="CHEBI:64837"/>
        <dbReference type="EC" id="2.7.1.197"/>
    </reaction>
</comment>
<feature type="transmembrane region" description="Helical" evidence="25">
    <location>
        <begin position="210"/>
        <end position="232"/>
    </location>
</feature>
<organism evidence="29 30">
    <name type="scientific">Paenibacillus elgii</name>
    <dbReference type="NCBI Taxonomy" id="189691"/>
    <lineage>
        <taxon>Bacteria</taxon>
        <taxon>Bacillati</taxon>
        <taxon>Bacillota</taxon>
        <taxon>Bacilli</taxon>
        <taxon>Bacillales</taxon>
        <taxon>Paenibacillaceae</taxon>
        <taxon>Paenibacillus</taxon>
    </lineage>
</organism>
<dbReference type="CDD" id="cd05567">
    <property type="entry name" value="PTS_IIB_mannitol"/>
    <property type="match status" value="1"/>
</dbReference>
<dbReference type="PROSITE" id="PS00372">
    <property type="entry name" value="PTS_EIIA_TYPE_2_HIS"/>
    <property type="match status" value="1"/>
</dbReference>
<keyword evidence="12" id="KW-0597">Phosphoprotein</keyword>
<evidence type="ECO:0000256" key="19">
    <source>
        <dbReference type="ARBA" id="ARBA00023136"/>
    </source>
</evidence>
<sequence>MNRINRIGRFLSYLVFQNIAGLIGLGLIRVLFGERGWFPNPAVQDIINPVLKYFLPLLFAYTGGRMIGSHRGGVIASFVMMGMIAGNTTDYSMLMPAMLVGPLTGWIIARTDRWLMDRIPVGLELLCYNVAAGLIGVVLCLFCYAEVAHWFVFGMKGIHGAARLVLESNYLPWVALAVEPGKVMFLNNVMNHGIFEPLGIQQTKEFGQSVFFLLETNPGPGAGLLLAYYMLLKNKPRDNARSSLLIHFVGGIHEVYFPYALMRPLVIVPLIAGGLAGNWVFVLLHAGLVATPSPGSFIALMLMAPKGMHLPVLGGVLASAAVSFAGCYLVLSWKGGPAFDDPAALATVHHLSEKSEKSEDEIPLKEESQRKTIRKIYFACDAGMGSSAMGAALLRKKIKQAGLPVEVSNCSVDGIPADADLVISQTMLTARAQEAAPRSEHLSMVSFVDAAFYDSLIGRLRSEGLQGRLDEQEIGGSGALFTPDHVLIGAQADDKWEAIQQVGGLLVRLGLVRDDYIDRMIERERVLSTFIGNGVALPHGVGAADPGILKPGVVIAQYPDGVTFDEGNKAYLLIAVVGGEQQMGLVSRIAFMIENPDTVQALVRAGSPLEMHRRVSAFLQEPASETNE</sequence>
<evidence type="ECO:0000313" key="29">
    <source>
        <dbReference type="EMBL" id="KZE80329.1"/>
    </source>
</evidence>
<keyword evidence="30" id="KW-1185">Reference proteome</keyword>
<evidence type="ECO:0000256" key="1">
    <source>
        <dbReference type="ARBA" id="ARBA00001655"/>
    </source>
</evidence>
<evidence type="ECO:0000256" key="4">
    <source>
        <dbReference type="ARBA" id="ARBA00011738"/>
    </source>
</evidence>
<dbReference type="InterPro" id="IPR029503">
    <property type="entry name" value="PTS_EIIB_mannitol"/>
</dbReference>
<feature type="transmembrane region" description="Helical" evidence="25">
    <location>
        <begin position="121"/>
        <end position="147"/>
    </location>
</feature>
<keyword evidence="15" id="KW-0598">Phosphotransferase system</keyword>
<dbReference type="InterPro" id="IPR003501">
    <property type="entry name" value="PTS_EIIB_2/3"/>
</dbReference>
<keyword evidence="11" id="KW-0997">Cell inner membrane</keyword>
<evidence type="ECO:0000256" key="18">
    <source>
        <dbReference type="ARBA" id="ARBA00022989"/>
    </source>
</evidence>
<evidence type="ECO:0000256" key="9">
    <source>
        <dbReference type="ARBA" id="ARBA00022448"/>
    </source>
</evidence>
<dbReference type="STRING" id="1007103.GCA_000213315_06121"/>
<dbReference type="Pfam" id="PF02302">
    <property type="entry name" value="PTS_IIB"/>
    <property type="match status" value="1"/>
</dbReference>
<evidence type="ECO:0000256" key="22">
    <source>
        <dbReference type="ARBA" id="ARBA00030956"/>
    </source>
</evidence>
<dbReference type="RefSeq" id="WP_063180026.1">
    <property type="nucleotide sequence ID" value="NZ_LQRA01000048.1"/>
</dbReference>
<dbReference type="PROSITE" id="PS51099">
    <property type="entry name" value="PTS_EIIB_TYPE_2"/>
    <property type="match status" value="1"/>
</dbReference>
<dbReference type="OrthoDB" id="9814222at2"/>
<feature type="transmembrane region" description="Helical" evidence="25">
    <location>
        <begin position="12"/>
        <end position="32"/>
    </location>
</feature>
<dbReference type="Proteomes" id="UP000076563">
    <property type="component" value="Unassembled WGS sequence"/>
</dbReference>
<evidence type="ECO:0000256" key="23">
    <source>
        <dbReference type="ARBA" id="ARBA00030962"/>
    </source>
</evidence>
<dbReference type="eggNOG" id="COG4668">
    <property type="taxonomic scope" value="Bacteria"/>
</dbReference>
<evidence type="ECO:0000259" key="26">
    <source>
        <dbReference type="PROSITE" id="PS51094"/>
    </source>
</evidence>
<dbReference type="Pfam" id="PF00359">
    <property type="entry name" value="PTS_EIIA_2"/>
    <property type="match status" value="1"/>
</dbReference>
<dbReference type="InterPro" id="IPR003352">
    <property type="entry name" value="PTS_EIIC"/>
</dbReference>
<dbReference type="PANTHER" id="PTHR30181">
    <property type="entry name" value="MANNITOL PERMEASE IIC COMPONENT"/>
    <property type="match status" value="1"/>
</dbReference>
<feature type="domain" description="PTS EIIC type-2" evidence="28">
    <location>
        <begin position="7"/>
        <end position="333"/>
    </location>
</feature>
<dbReference type="Gene3D" id="3.40.50.2300">
    <property type="match status" value="1"/>
</dbReference>
<keyword evidence="9" id="KW-0813">Transport</keyword>
<evidence type="ECO:0000256" key="13">
    <source>
        <dbReference type="ARBA" id="ARBA00022597"/>
    </source>
</evidence>
<dbReference type="PANTHER" id="PTHR30181:SF2">
    <property type="entry name" value="PTS SYSTEM MANNITOL-SPECIFIC EIICBA COMPONENT"/>
    <property type="match status" value="1"/>
</dbReference>
<dbReference type="InterPro" id="IPR016152">
    <property type="entry name" value="PTrfase/Anion_transptr"/>
</dbReference>
<evidence type="ECO:0000256" key="17">
    <source>
        <dbReference type="ARBA" id="ARBA00022777"/>
    </source>
</evidence>
<dbReference type="AlphaFoldDB" id="A0A161S5Y9"/>
<dbReference type="SUPFAM" id="SSF52794">
    <property type="entry name" value="PTS system IIB component-like"/>
    <property type="match status" value="1"/>
</dbReference>
<protein>
    <recommendedName>
        <fullName evidence="6">Mannitol-specific phosphotransferase enzyme IIA component</fullName>
        <ecNumber evidence="5">2.7.1.197</ecNumber>
    </recommendedName>
    <alternativeName>
        <fullName evidence="22">EIIA</fullName>
    </alternativeName>
    <alternativeName>
        <fullName evidence="24">EIICB-Mtl</fullName>
    </alternativeName>
    <alternativeName>
        <fullName evidence="21">EIICBA-Mtl</fullName>
    </alternativeName>
    <alternativeName>
        <fullName evidence="23">EIII</fullName>
    </alternativeName>
    <alternativeName>
        <fullName evidence="20">PTS system mannitol-specific EIIA component</fullName>
    </alternativeName>
    <alternativeName>
        <fullName evidence="8">PTS system mannitol-specific EIICB component</fullName>
    </alternativeName>
    <alternativeName>
        <fullName evidence="7">PTS system mannitol-specific EIICBA component</fullName>
    </alternativeName>
</protein>
<evidence type="ECO:0000259" key="27">
    <source>
        <dbReference type="PROSITE" id="PS51099"/>
    </source>
</evidence>
<dbReference type="CDD" id="cd00211">
    <property type="entry name" value="PTS_IIA_fru"/>
    <property type="match status" value="1"/>
</dbReference>
<gene>
    <name evidence="29" type="ORF">AV654_12520</name>
</gene>
<evidence type="ECO:0000256" key="7">
    <source>
        <dbReference type="ARBA" id="ARBA00015039"/>
    </source>
</evidence>
<dbReference type="InterPro" id="IPR013014">
    <property type="entry name" value="PTS_EIIC_2"/>
</dbReference>
<evidence type="ECO:0000256" key="6">
    <source>
        <dbReference type="ARBA" id="ARBA00014783"/>
    </source>
</evidence>
<feature type="domain" description="PTS EIIA type-2" evidence="26">
    <location>
        <begin position="479"/>
        <end position="622"/>
    </location>
</feature>
<keyword evidence="14" id="KW-0808">Transferase</keyword>
<dbReference type="GO" id="GO:0009401">
    <property type="term" value="P:phosphoenolpyruvate-dependent sugar phosphotransferase system"/>
    <property type="evidence" value="ECO:0007669"/>
    <property type="project" value="UniProtKB-KW"/>
</dbReference>
<dbReference type="GO" id="GO:0090563">
    <property type="term" value="F:protein-phosphocysteine-sugar phosphotransferase activity"/>
    <property type="evidence" value="ECO:0007669"/>
    <property type="project" value="TreeGrafter"/>
</dbReference>
<evidence type="ECO:0000256" key="11">
    <source>
        <dbReference type="ARBA" id="ARBA00022519"/>
    </source>
</evidence>
<evidence type="ECO:0000259" key="28">
    <source>
        <dbReference type="PROSITE" id="PS51104"/>
    </source>
</evidence>
<keyword evidence="19 25" id="KW-0472">Membrane</keyword>
<keyword evidence="18 25" id="KW-1133">Transmembrane helix</keyword>
<evidence type="ECO:0000256" key="25">
    <source>
        <dbReference type="SAM" id="Phobius"/>
    </source>
</evidence>
<evidence type="ECO:0000256" key="15">
    <source>
        <dbReference type="ARBA" id="ARBA00022683"/>
    </source>
</evidence>
<dbReference type="InterPro" id="IPR002178">
    <property type="entry name" value="PTS_EIIA_type-2_dom"/>
</dbReference>
<evidence type="ECO:0000256" key="20">
    <source>
        <dbReference type="ARBA" id="ARBA00029908"/>
    </source>
</evidence>
<keyword evidence="13" id="KW-0762">Sugar transport</keyword>
<evidence type="ECO:0000256" key="16">
    <source>
        <dbReference type="ARBA" id="ARBA00022692"/>
    </source>
</evidence>
<dbReference type="GO" id="GO:0005886">
    <property type="term" value="C:plasma membrane"/>
    <property type="evidence" value="ECO:0007669"/>
    <property type="project" value="UniProtKB-SubCell"/>
</dbReference>
<dbReference type="GO" id="GO:0016301">
    <property type="term" value="F:kinase activity"/>
    <property type="evidence" value="ECO:0007669"/>
    <property type="project" value="UniProtKB-KW"/>
</dbReference>
<feature type="transmembrane region" description="Helical" evidence="25">
    <location>
        <begin position="91"/>
        <end position="109"/>
    </location>
</feature>
<evidence type="ECO:0000313" key="30">
    <source>
        <dbReference type="Proteomes" id="UP000076563"/>
    </source>
</evidence>
<comment type="subcellular location">
    <subcellularLocation>
        <location evidence="3">Cell inner membrane</location>
        <topology evidence="3">Multi-pass membrane protein</topology>
    </subcellularLocation>
</comment>
<keyword evidence="17" id="KW-0418">Kinase</keyword>
<proteinExistence type="predicted"/>
<evidence type="ECO:0000256" key="5">
    <source>
        <dbReference type="ARBA" id="ARBA00011909"/>
    </source>
</evidence>
<dbReference type="SUPFAM" id="SSF55804">
    <property type="entry name" value="Phoshotransferase/anion transport protein"/>
    <property type="match status" value="1"/>
</dbReference>
<dbReference type="eggNOG" id="COG2213">
    <property type="taxonomic scope" value="Bacteria"/>
</dbReference>
<dbReference type="InterPro" id="IPR050893">
    <property type="entry name" value="Sugar_PTS"/>
</dbReference>
<feature type="transmembrane region" description="Helical" evidence="25">
    <location>
        <begin position="244"/>
        <end position="261"/>
    </location>
</feature>
<dbReference type="PROSITE" id="PS51104">
    <property type="entry name" value="PTS_EIIC_TYPE_2"/>
    <property type="match status" value="1"/>
</dbReference>
<evidence type="ECO:0000256" key="14">
    <source>
        <dbReference type="ARBA" id="ARBA00022679"/>
    </source>
</evidence>
<comment type="subunit">
    <text evidence="4">Homodimer.</text>
</comment>
<dbReference type="Gene3D" id="3.40.930.10">
    <property type="entry name" value="Mannitol-specific EII, Chain A"/>
    <property type="match status" value="1"/>
</dbReference>
<dbReference type="GO" id="GO:0022872">
    <property type="term" value="F:protein-N(PI)-phosphohistidine-mannitol phosphotransferase system transmembrane transporter activity"/>
    <property type="evidence" value="ECO:0007669"/>
    <property type="project" value="InterPro"/>
</dbReference>
<dbReference type="PROSITE" id="PS51094">
    <property type="entry name" value="PTS_EIIA_TYPE_2"/>
    <property type="match status" value="1"/>
</dbReference>
<feature type="domain" description="PTS EIIB type-2" evidence="27">
    <location>
        <begin position="374"/>
        <end position="465"/>
    </location>
</feature>
<evidence type="ECO:0000256" key="8">
    <source>
        <dbReference type="ARBA" id="ARBA00021825"/>
    </source>
</evidence>
<evidence type="ECO:0000256" key="10">
    <source>
        <dbReference type="ARBA" id="ARBA00022475"/>
    </source>
</evidence>
<dbReference type="Pfam" id="PF02378">
    <property type="entry name" value="PTS_EIIC"/>
    <property type="match status" value="1"/>
</dbReference>
<dbReference type="InterPro" id="IPR036095">
    <property type="entry name" value="PTS_EIIB-like_sf"/>
</dbReference>
<evidence type="ECO:0000256" key="21">
    <source>
        <dbReference type="ARBA" id="ARBA00030684"/>
    </source>
</evidence>
<evidence type="ECO:0000256" key="24">
    <source>
        <dbReference type="ARBA" id="ARBA00033349"/>
    </source>
</evidence>
<accession>A0A161S5Y9</accession>
<feature type="transmembrane region" description="Helical" evidence="25">
    <location>
        <begin position="310"/>
        <end position="331"/>
    </location>
</feature>
<keyword evidence="10" id="KW-1003">Cell membrane</keyword>